<dbReference type="PANTHER" id="PTHR23026">
    <property type="entry name" value="NADPH NITROREDUCTASE"/>
    <property type="match status" value="1"/>
</dbReference>
<sequence length="344" mass="38097">MESTRRWGRNGPAESLAKDVQKAVEAAVWAPSVHNTQPWSFSHHGSRITLRADPDRRLGVADPTGREMLISCGAALLTLRIAVRWLGYEPQVRLLPDPDRPNLLADVILGGRAGESEDDRRLYEQIRRRRTHRGGFLPGHEISPSLRSAMELEARREGATPLVMEDPHALRVLAALTEAAESLQQLDAPYRREYARWAPRPGTSRPEGVHPAAYPRREPRTEPYFFPGRDFARGQGWGTGPGAGRTGDQDAVTGLVMLIATSGDTPCDWLGAGQALQRMLLRGAEEDVAAAFHTQALEIPELRELIRCRLCGGRYPQMLLRLGRADAAPASVRRPADQSMTEDF</sequence>
<keyword evidence="3" id="KW-1185">Reference proteome</keyword>
<dbReference type="Proteomes" id="UP001500683">
    <property type="component" value="Unassembled WGS sequence"/>
</dbReference>
<evidence type="ECO:0000313" key="3">
    <source>
        <dbReference type="Proteomes" id="UP001500683"/>
    </source>
</evidence>
<dbReference type="EMBL" id="BAAAZG010000024">
    <property type="protein sequence ID" value="GAA4077351.1"/>
    <property type="molecule type" value="Genomic_DNA"/>
</dbReference>
<protein>
    <submittedName>
        <fullName evidence="2">Nitroreductase family protein</fullName>
    </submittedName>
</protein>
<evidence type="ECO:0000313" key="2">
    <source>
        <dbReference type="EMBL" id="GAA4077351.1"/>
    </source>
</evidence>
<organism evidence="2 3">
    <name type="scientific">Actinomadura miaoliensis</name>
    <dbReference type="NCBI Taxonomy" id="430685"/>
    <lineage>
        <taxon>Bacteria</taxon>
        <taxon>Bacillati</taxon>
        <taxon>Actinomycetota</taxon>
        <taxon>Actinomycetes</taxon>
        <taxon>Streptosporangiales</taxon>
        <taxon>Thermomonosporaceae</taxon>
        <taxon>Actinomadura</taxon>
    </lineage>
</organism>
<dbReference type="Gene3D" id="3.40.109.10">
    <property type="entry name" value="NADH Oxidase"/>
    <property type="match status" value="2"/>
</dbReference>
<feature type="region of interest" description="Disordered" evidence="1">
    <location>
        <begin position="198"/>
        <end position="220"/>
    </location>
</feature>
<reference evidence="3" key="1">
    <citation type="journal article" date="2019" name="Int. J. Syst. Evol. Microbiol.">
        <title>The Global Catalogue of Microorganisms (GCM) 10K type strain sequencing project: providing services to taxonomists for standard genome sequencing and annotation.</title>
        <authorList>
            <consortium name="The Broad Institute Genomics Platform"/>
            <consortium name="The Broad Institute Genome Sequencing Center for Infectious Disease"/>
            <person name="Wu L."/>
            <person name="Ma J."/>
        </authorList>
    </citation>
    <scope>NUCLEOTIDE SEQUENCE [LARGE SCALE GENOMIC DNA]</scope>
    <source>
        <strain evidence="3">JCM 16702</strain>
    </source>
</reference>
<evidence type="ECO:0000256" key="1">
    <source>
        <dbReference type="SAM" id="MobiDB-lite"/>
    </source>
</evidence>
<dbReference type="InterPro" id="IPR000415">
    <property type="entry name" value="Nitroreductase-like"/>
</dbReference>
<dbReference type="SUPFAM" id="SSF55469">
    <property type="entry name" value="FMN-dependent nitroreductase-like"/>
    <property type="match status" value="1"/>
</dbReference>
<name>A0ABP7W0D3_9ACTN</name>
<dbReference type="PANTHER" id="PTHR23026:SF123">
    <property type="entry name" value="NAD(P)H NITROREDUCTASE RV3131-RELATED"/>
    <property type="match status" value="1"/>
</dbReference>
<dbReference type="NCBIfam" id="NF047509">
    <property type="entry name" value="Rv3131_FMN_oxido"/>
    <property type="match status" value="1"/>
</dbReference>
<comment type="caution">
    <text evidence="2">The sequence shown here is derived from an EMBL/GenBank/DDBJ whole genome shotgun (WGS) entry which is preliminary data.</text>
</comment>
<gene>
    <name evidence="2" type="ORF">GCM10022214_38850</name>
</gene>
<proteinExistence type="predicted"/>
<dbReference type="InterPro" id="IPR050627">
    <property type="entry name" value="Nitroreductase/BluB"/>
</dbReference>
<accession>A0ABP7W0D3</accession>
<dbReference type="RefSeq" id="WP_344949113.1">
    <property type="nucleotide sequence ID" value="NZ_BAAAZG010000024.1"/>
</dbReference>